<gene>
    <name evidence="11" type="ORF">PROFUN_15263</name>
</gene>
<dbReference type="GO" id="GO:0140933">
    <property type="term" value="F:5'-(N(7)-methylguanosine 5'-triphospho)-[mRNA] hydrolase activity"/>
    <property type="evidence" value="ECO:0007669"/>
    <property type="project" value="InterPro"/>
</dbReference>
<dbReference type="Gene3D" id="3.90.79.10">
    <property type="entry name" value="Nucleoside Triphosphate Pyrophosphohydrolase"/>
    <property type="match status" value="1"/>
</dbReference>
<feature type="region of interest" description="Disordered" evidence="9">
    <location>
        <begin position="247"/>
        <end position="271"/>
    </location>
</feature>
<dbReference type="PANTHER" id="PTHR23114">
    <property type="entry name" value="M7GPPPN-MRNA HYDROLASE"/>
    <property type="match status" value="1"/>
</dbReference>
<dbReference type="SUPFAM" id="SSF55811">
    <property type="entry name" value="Nudix"/>
    <property type="match status" value="1"/>
</dbReference>
<evidence type="ECO:0000259" key="10">
    <source>
        <dbReference type="PROSITE" id="PS51462"/>
    </source>
</evidence>
<feature type="compositionally biased region" description="Basic residues" evidence="9">
    <location>
        <begin position="247"/>
        <end position="259"/>
    </location>
</feature>
<evidence type="ECO:0000256" key="5">
    <source>
        <dbReference type="ARBA" id="ARBA00022723"/>
    </source>
</evidence>
<comment type="subcellular location">
    <subcellularLocation>
        <location evidence="2">Cytoplasm</location>
    </subcellularLocation>
</comment>
<evidence type="ECO:0000313" key="11">
    <source>
        <dbReference type="EMBL" id="PRP76347.1"/>
    </source>
</evidence>
<dbReference type="SMART" id="SM01125">
    <property type="entry name" value="DCP2"/>
    <property type="match status" value="1"/>
</dbReference>
<sequence length="491" mass="56479">MQATETRLVFNEVLEDLASRFIINLPSEELQSLERIGFHLEAAHWFYDDFYRERDRTLPAVNMKEFARSMFSSCPLLRPFLNQYSVDEILATFTHYKTRVPVCGGIILNPEMDKVLLVKGWSSRASWGFPKGKINQNEREVDCAVREVYEETSLDLTGMLREEDVIEITTREQRVCLFLVAGIDESTKFFPRTRKEISKIEWIPLNELPSNYSSIRDVPTASGKSLNNFWLIIPFIQKIKKWVEKKKKMERKKTGQRSRGRGETTQEQPDTMQRLIATQHISPNGDRMISVEQYTTAQYSEQTRDEGVSLMDKLTNAFAVYGMQQQQMMNDPYPIMPPPPLQAITAESLEREVLPLAAIQSQHVIMENGDIYRSESILQTHPAATEEARGFDLLKLLKNNGQNHERETGTVTITPMEEESHNYSSLSDGLKALLHVPIHPTQESTISGPPLTSEDEKMERNEPPLHGVDPWIRFRFSREDIFRHITGAQVS</sequence>
<name>A0A2P6MXB2_9EUKA</name>
<feature type="domain" description="Nudix hydrolase" evidence="10">
    <location>
        <begin position="98"/>
        <end position="233"/>
    </location>
</feature>
<dbReference type="Proteomes" id="UP000241769">
    <property type="component" value="Unassembled WGS sequence"/>
</dbReference>
<dbReference type="STRING" id="1890364.A0A2P6MXB2"/>
<dbReference type="InterPro" id="IPR036189">
    <property type="entry name" value="DCP2_BoxA_sf"/>
</dbReference>
<evidence type="ECO:0000256" key="2">
    <source>
        <dbReference type="ARBA" id="ARBA00004496"/>
    </source>
</evidence>
<keyword evidence="12" id="KW-1185">Reference proteome</keyword>
<dbReference type="Pfam" id="PF00293">
    <property type="entry name" value="NUDIX"/>
    <property type="match status" value="1"/>
</dbReference>
<keyword evidence="8" id="KW-0464">Manganese</keyword>
<comment type="caution">
    <text evidence="11">The sequence shown here is derived from an EMBL/GenBank/DDBJ whole genome shotgun (WGS) entry which is preliminary data.</text>
</comment>
<feature type="region of interest" description="Disordered" evidence="9">
    <location>
        <begin position="441"/>
        <end position="464"/>
    </location>
</feature>
<evidence type="ECO:0000256" key="6">
    <source>
        <dbReference type="ARBA" id="ARBA00022801"/>
    </source>
</evidence>
<evidence type="ECO:0000256" key="8">
    <source>
        <dbReference type="ARBA" id="ARBA00023211"/>
    </source>
</evidence>
<evidence type="ECO:0000313" key="12">
    <source>
        <dbReference type="Proteomes" id="UP000241769"/>
    </source>
</evidence>
<evidence type="ECO:0000256" key="9">
    <source>
        <dbReference type="SAM" id="MobiDB-lite"/>
    </source>
</evidence>
<dbReference type="EMBL" id="MDYQ01000334">
    <property type="protein sequence ID" value="PRP76347.1"/>
    <property type="molecule type" value="Genomic_DNA"/>
</dbReference>
<dbReference type="GO" id="GO:0000932">
    <property type="term" value="C:P-body"/>
    <property type="evidence" value="ECO:0007669"/>
    <property type="project" value="TreeGrafter"/>
</dbReference>
<keyword evidence="7" id="KW-0694">RNA-binding</keyword>
<dbReference type="SUPFAM" id="SSF140586">
    <property type="entry name" value="Dcp2 domain-like"/>
    <property type="match status" value="1"/>
</dbReference>
<dbReference type="FunFam" id="3.90.79.10:FF:000003">
    <property type="entry name" value="M7GpppN-mRNA hydrolase isoform 2"/>
    <property type="match status" value="1"/>
</dbReference>
<keyword evidence="4" id="KW-0963">Cytoplasm</keyword>
<dbReference type="CDD" id="cd03672">
    <property type="entry name" value="NUDIX_Dcp2p_Nudt20"/>
    <property type="match status" value="1"/>
</dbReference>
<dbReference type="GO" id="GO:0003723">
    <property type="term" value="F:RNA binding"/>
    <property type="evidence" value="ECO:0007669"/>
    <property type="project" value="UniProtKB-KW"/>
</dbReference>
<comment type="similarity">
    <text evidence="3">Belongs to the Nudix hydrolase family. DCP2 subfamily.</text>
</comment>
<feature type="compositionally biased region" description="Basic and acidic residues" evidence="9">
    <location>
        <begin position="454"/>
        <end position="463"/>
    </location>
</feature>
<evidence type="ECO:0000256" key="3">
    <source>
        <dbReference type="ARBA" id="ARBA00005279"/>
    </source>
</evidence>
<evidence type="ECO:0000256" key="4">
    <source>
        <dbReference type="ARBA" id="ARBA00022490"/>
    </source>
</evidence>
<dbReference type="AlphaFoldDB" id="A0A2P6MXB2"/>
<dbReference type="InterPro" id="IPR000086">
    <property type="entry name" value="NUDIX_hydrolase_dom"/>
</dbReference>
<protein>
    <recommendedName>
        <fullName evidence="10">Nudix hydrolase domain-containing protein</fullName>
    </recommendedName>
</protein>
<evidence type="ECO:0000256" key="1">
    <source>
        <dbReference type="ARBA" id="ARBA00001936"/>
    </source>
</evidence>
<dbReference type="PROSITE" id="PS51462">
    <property type="entry name" value="NUDIX"/>
    <property type="match status" value="1"/>
</dbReference>
<dbReference type="GO" id="GO:0000290">
    <property type="term" value="P:deadenylation-dependent decapping of nuclear-transcribed mRNA"/>
    <property type="evidence" value="ECO:0007669"/>
    <property type="project" value="InterPro"/>
</dbReference>
<organism evidence="11 12">
    <name type="scientific">Planoprotostelium fungivorum</name>
    <dbReference type="NCBI Taxonomy" id="1890364"/>
    <lineage>
        <taxon>Eukaryota</taxon>
        <taxon>Amoebozoa</taxon>
        <taxon>Evosea</taxon>
        <taxon>Variosea</taxon>
        <taxon>Cavosteliida</taxon>
        <taxon>Cavosteliaceae</taxon>
        <taxon>Planoprotostelium</taxon>
    </lineage>
</organism>
<dbReference type="Pfam" id="PF05026">
    <property type="entry name" value="DCP2"/>
    <property type="match status" value="1"/>
</dbReference>
<dbReference type="InterPro" id="IPR015797">
    <property type="entry name" value="NUDIX_hydrolase-like_dom_sf"/>
</dbReference>
<proteinExistence type="inferred from homology"/>
<keyword evidence="5" id="KW-0479">Metal-binding</keyword>
<dbReference type="PANTHER" id="PTHR23114:SF17">
    <property type="entry name" value="M7GPPPN-MRNA HYDROLASE"/>
    <property type="match status" value="1"/>
</dbReference>
<dbReference type="InParanoid" id="A0A2P6MXB2"/>
<dbReference type="GO" id="GO:0030145">
    <property type="term" value="F:manganese ion binding"/>
    <property type="evidence" value="ECO:0007669"/>
    <property type="project" value="InterPro"/>
</dbReference>
<dbReference type="InterPro" id="IPR007722">
    <property type="entry name" value="DCP2_BoxA"/>
</dbReference>
<accession>A0A2P6MXB2</accession>
<dbReference type="InterPro" id="IPR044099">
    <property type="entry name" value="Dcp2_NUDIX"/>
</dbReference>
<keyword evidence="6" id="KW-0378">Hydrolase</keyword>
<evidence type="ECO:0000256" key="7">
    <source>
        <dbReference type="ARBA" id="ARBA00022884"/>
    </source>
</evidence>
<dbReference type="Gene3D" id="1.10.10.1050">
    <property type="entry name" value="Dcp2, box A domain"/>
    <property type="match status" value="1"/>
</dbReference>
<comment type="cofactor">
    <cofactor evidence="1">
        <name>Mn(2+)</name>
        <dbReference type="ChEBI" id="CHEBI:29035"/>
    </cofactor>
</comment>
<dbReference type="GO" id="GO:0000184">
    <property type="term" value="P:nuclear-transcribed mRNA catabolic process, nonsense-mediated decay"/>
    <property type="evidence" value="ECO:0007669"/>
    <property type="project" value="InterPro"/>
</dbReference>
<reference evidence="11 12" key="1">
    <citation type="journal article" date="2018" name="Genome Biol. Evol.">
        <title>Multiple Roots of Fruiting Body Formation in Amoebozoa.</title>
        <authorList>
            <person name="Hillmann F."/>
            <person name="Forbes G."/>
            <person name="Novohradska S."/>
            <person name="Ferling I."/>
            <person name="Riege K."/>
            <person name="Groth M."/>
            <person name="Westermann M."/>
            <person name="Marz M."/>
            <person name="Spaller T."/>
            <person name="Winckler T."/>
            <person name="Schaap P."/>
            <person name="Glockner G."/>
        </authorList>
    </citation>
    <scope>NUCLEOTIDE SEQUENCE [LARGE SCALE GENOMIC DNA]</scope>
    <source>
        <strain evidence="11 12">Jena</strain>
    </source>
</reference>
<dbReference type="OrthoDB" id="18996at2759"/>